<dbReference type="EMBL" id="DS989867">
    <property type="protein sequence ID" value="EDX72124.1"/>
    <property type="molecule type" value="Genomic_DNA"/>
</dbReference>
<protein>
    <submittedName>
        <fullName evidence="1">Uncharacterized protein</fullName>
    </submittedName>
</protein>
<accession>B4W113</accession>
<evidence type="ECO:0000313" key="1">
    <source>
        <dbReference type="EMBL" id="EDX72124.1"/>
    </source>
</evidence>
<gene>
    <name evidence="1" type="ORF">MC7420_7604</name>
</gene>
<dbReference type="HOGENOM" id="CLU_207213_0_0_3"/>
<sequence length="41" mass="4682">MCSVPQKWEFSSLHRFMAQGIYPSNWGVSEVPDLPGGIWDE</sequence>
<proteinExistence type="predicted"/>
<keyword evidence="2" id="KW-1185">Reference proteome</keyword>
<evidence type="ECO:0000313" key="2">
    <source>
        <dbReference type="Proteomes" id="UP000003835"/>
    </source>
</evidence>
<dbReference type="Proteomes" id="UP000003835">
    <property type="component" value="Unassembled WGS sequence"/>
</dbReference>
<organism evidence="1 2">
    <name type="scientific">Coleofasciculus chthonoplastes PCC 7420</name>
    <dbReference type="NCBI Taxonomy" id="118168"/>
    <lineage>
        <taxon>Bacteria</taxon>
        <taxon>Bacillati</taxon>
        <taxon>Cyanobacteriota</taxon>
        <taxon>Cyanophyceae</taxon>
        <taxon>Coleofasciculales</taxon>
        <taxon>Coleofasciculaceae</taxon>
        <taxon>Coleofasciculus</taxon>
    </lineage>
</organism>
<dbReference type="AlphaFoldDB" id="B4W113"/>
<reference evidence="1 2" key="1">
    <citation type="submission" date="2008-07" db="EMBL/GenBank/DDBJ databases">
        <authorList>
            <person name="Tandeau de Marsac N."/>
            <person name="Ferriera S."/>
            <person name="Johnson J."/>
            <person name="Kravitz S."/>
            <person name="Beeson K."/>
            <person name="Sutton G."/>
            <person name="Rogers Y.-H."/>
            <person name="Friedman R."/>
            <person name="Frazier M."/>
            <person name="Venter J.C."/>
        </authorList>
    </citation>
    <scope>NUCLEOTIDE SEQUENCE [LARGE SCALE GENOMIC DNA]</scope>
    <source>
        <strain evidence="1 2">PCC 7420</strain>
    </source>
</reference>
<name>B4W113_9CYAN</name>